<evidence type="ECO:0000313" key="2">
    <source>
        <dbReference type="Proteomes" id="UP000218785"/>
    </source>
</evidence>
<sequence length="51" mass="5591">MKLYKIALVTLITLLTTIGQTPINRSAIVGIQEALAQTPDARKVEAERLLN</sequence>
<keyword evidence="2" id="KW-1185">Reference proteome</keyword>
<protein>
    <submittedName>
        <fullName evidence="1">TPR repeat-containing protein</fullName>
    </submittedName>
</protein>
<reference evidence="1 2" key="1">
    <citation type="submission" date="2017-06" db="EMBL/GenBank/DDBJ databases">
        <title>Genome sequencing of cyanobaciteial culture collection at National Institute for Environmental Studies (NIES).</title>
        <authorList>
            <person name="Hirose Y."/>
            <person name="Shimura Y."/>
            <person name="Fujisawa T."/>
            <person name="Nakamura Y."/>
            <person name="Kawachi M."/>
        </authorList>
    </citation>
    <scope>NUCLEOTIDE SEQUENCE [LARGE SCALE GENOMIC DNA]</scope>
    <source>
        <strain evidence="1 2">NIES-37</strain>
    </source>
</reference>
<dbReference type="RefSeq" id="WP_339382020.1">
    <property type="nucleotide sequence ID" value="NZ_CAWNJS010000001.1"/>
</dbReference>
<dbReference type="Proteomes" id="UP000218785">
    <property type="component" value="Chromosome"/>
</dbReference>
<dbReference type="EMBL" id="AP018248">
    <property type="protein sequence ID" value="BAY98570.1"/>
    <property type="molecule type" value="Genomic_DNA"/>
</dbReference>
<accession>A0A1Z4MYQ0</accession>
<evidence type="ECO:0000313" key="1">
    <source>
        <dbReference type="EMBL" id="BAY98570.1"/>
    </source>
</evidence>
<organism evidence="1 2">
    <name type="scientific">Tolypothrix tenuis PCC 7101</name>
    <dbReference type="NCBI Taxonomy" id="231146"/>
    <lineage>
        <taxon>Bacteria</taxon>
        <taxon>Bacillati</taxon>
        <taxon>Cyanobacteriota</taxon>
        <taxon>Cyanophyceae</taxon>
        <taxon>Nostocales</taxon>
        <taxon>Tolypothrichaceae</taxon>
        <taxon>Tolypothrix</taxon>
    </lineage>
</organism>
<name>A0A1Z4MYQ0_9CYAN</name>
<gene>
    <name evidence="1" type="ORF">NIES37_25210</name>
</gene>
<dbReference type="AlphaFoldDB" id="A0A1Z4MYQ0"/>
<proteinExistence type="predicted"/>
<dbReference type="KEGG" id="ttq:NIES37_25210"/>